<dbReference type="Proteomes" id="UP000075920">
    <property type="component" value="Unassembled WGS sequence"/>
</dbReference>
<dbReference type="AlphaFoldDB" id="A0A182WP21"/>
<proteinExistence type="predicted"/>
<dbReference type="EnsemblMetazoa" id="AMIN014435-RA">
    <property type="protein sequence ID" value="AMIN014435-PA"/>
    <property type="gene ID" value="AMIN014435"/>
</dbReference>
<sequence length="34" mass="3956">MVPLHRTVSVRWRFSCRCEGEQLLMADGLTCTRC</sequence>
<accession>A0A182WP21</accession>
<reference evidence="1" key="2">
    <citation type="submission" date="2020-05" db="UniProtKB">
        <authorList>
            <consortium name="EnsemblMetazoa"/>
        </authorList>
    </citation>
    <scope>IDENTIFICATION</scope>
    <source>
        <strain evidence="1">MINIMUS1</strain>
    </source>
</reference>
<name>A0A182WP21_9DIPT</name>
<keyword evidence="2" id="KW-1185">Reference proteome</keyword>
<dbReference type="VEuPathDB" id="VectorBase:AMIN014435"/>
<organism evidence="1 2">
    <name type="scientific">Anopheles minimus</name>
    <dbReference type="NCBI Taxonomy" id="112268"/>
    <lineage>
        <taxon>Eukaryota</taxon>
        <taxon>Metazoa</taxon>
        <taxon>Ecdysozoa</taxon>
        <taxon>Arthropoda</taxon>
        <taxon>Hexapoda</taxon>
        <taxon>Insecta</taxon>
        <taxon>Pterygota</taxon>
        <taxon>Neoptera</taxon>
        <taxon>Endopterygota</taxon>
        <taxon>Diptera</taxon>
        <taxon>Nematocera</taxon>
        <taxon>Culicoidea</taxon>
        <taxon>Culicidae</taxon>
        <taxon>Anophelinae</taxon>
        <taxon>Anopheles</taxon>
    </lineage>
</organism>
<reference evidence="2" key="1">
    <citation type="submission" date="2013-03" db="EMBL/GenBank/DDBJ databases">
        <title>The Genome Sequence of Anopheles minimus MINIMUS1.</title>
        <authorList>
            <consortium name="The Broad Institute Genomics Platform"/>
            <person name="Neafsey D.E."/>
            <person name="Walton C."/>
            <person name="Walker B."/>
            <person name="Young S.K."/>
            <person name="Zeng Q."/>
            <person name="Gargeya S."/>
            <person name="Fitzgerald M."/>
            <person name="Haas B."/>
            <person name="Abouelleil A."/>
            <person name="Allen A.W."/>
            <person name="Alvarado L."/>
            <person name="Arachchi H.M."/>
            <person name="Berlin A.M."/>
            <person name="Chapman S.B."/>
            <person name="Gainer-Dewar J."/>
            <person name="Goldberg J."/>
            <person name="Griggs A."/>
            <person name="Gujja S."/>
            <person name="Hansen M."/>
            <person name="Howarth C."/>
            <person name="Imamovic A."/>
            <person name="Ireland A."/>
            <person name="Larimer J."/>
            <person name="McCowan C."/>
            <person name="Murphy C."/>
            <person name="Pearson M."/>
            <person name="Poon T.W."/>
            <person name="Priest M."/>
            <person name="Roberts A."/>
            <person name="Saif S."/>
            <person name="Shea T."/>
            <person name="Sisk P."/>
            <person name="Sykes S."/>
            <person name="Wortman J."/>
            <person name="Nusbaum C."/>
            <person name="Birren B."/>
        </authorList>
    </citation>
    <scope>NUCLEOTIDE SEQUENCE [LARGE SCALE GENOMIC DNA]</scope>
    <source>
        <strain evidence="2">MINIMUS1</strain>
    </source>
</reference>
<dbReference type="EnsemblMetazoa" id="AMIN014435-RB">
    <property type="protein sequence ID" value="AMIN014435-PB"/>
    <property type="gene ID" value="AMIN014435"/>
</dbReference>
<evidence type="ECO:0000313" key="2">
    <source>
        <dbReference type="Proteomes" id="UP000075920"/>
    </source>
</evidence>
<protein>
    <submittedName>
        <fullName evidence="1">Uncharacterized protein</fullName>
    </submittedName>
</protein>
<evidence type="ECO:0000313" key="1">
    <source>
        <dbReference type="EnsemblMetazoa" id="AMIN014435-PA"/>
    </source>
</evidence>